<feature type="domain" description="MurNAc-LAA" evidence="6">
    <location>
        <begin position="88"/>
        <end position="253"/>
    </location>
</feature>
<keyword evidence="8" id="KW-1185">Reference proteome</keyword>
<dbReference type="RefSeq" id="WP_116616889.1">
    <property type="nucleotide sequence ID" value="NZ_CAMQYP010000037.1"/>
</dbReference>
<evidence type="ECO:0000256" key="3">
    <source>
        <dbReference type="ARBA" id="ARBA00022801"/>
    </source>
</evidence>
<evidence type="ECO:0000313" key="7">
    <source>
        <dbReference type="EMBL" id="PVX51683.1"/>
    </source>
</evidence>
<evidence type="ECO:0000313" key="8">
    <source>
        <dbReference type="Proteomes" id="UP000245870"/>
    </source>
</evidence>
<dbReference type="Proteomes" id="UP000245870">
    <property type="component" value="Unassembled WGS sequence"/>
</dbReference>
<dbReference type="FunFam" id="3.40.630.40:FF:000005">
    <property type="entry name" value="N-acetylmuramoyl-L-alanine amidase (AmiA)"/>
    <property type="match status" value="1"/>
</dbReference>
<evidence type="ECO:0000256" key="5">
    <source>
        <dbReference type="SAM" id="SignalP"/>
    </source>
</evidence>
<accession>A0A2U0U4P6</accession>
<evidence type="ECO:0000256" key="4">
    <source>
        <dbReference type="SAM" id="MobiDB-lite"/>
    </source>
</evidence>
<dbReference type="PANTHER" id="PTHR30404:SF0">
    <property type="entry name" value="N-ACETYLMURAMOYL-L-ALANINE AMIDASE AMIC"/>
    <property type="match status" value="1"/>
</dbReference>
<feature type="region of interest" description="Disordered" evidence="4">
    <location>
        <begin position="273"/>
        <end position="336"/>
    </location>
</feature>
<dbReference type="PANTHER" id="PTHR30404">
    <property type="entry name" value="N-ACETYLMURAMOYL-L-ALANINE AMIDASE"/>
    <property type="match status" value="1"/>
</dbReference>
<feature type="compositionally biased region" description="Polar residues" evidence="4">
    <location>
        <begin position="306"/>
        <end position="336"/>
    </location>
</feature>
<sequence>MLKRLFVCLITLMTFTPMCLGANGKFKLVIDAGHGGKDWGAPGAVSHEKNLTLKYALALGSMIERNCPDVRVSYTRKTDEFVPLKKRAEFANKKGADLFISVHINAVTGNRAVSGFQSYTLGRGQRTGDGGILENIDVAKRENAVIYLEDNYKTVYKGFDPNSVESDIMFEFIADKNRERSIELSRLMQREVCKATGRRDGGSHQNNLAVLRLTSMPAVLLELGFISTPEEENFLNSDAGLDSYVKGMYNAFVHYKNKYDDNINVPYRTGKAAGRAKTVPVDPPAPAKQSIEPRPSQPTQPVDAPTLSSPQTSGTRPKTAGSGQKASKASISPTSTTQSKPVFKIQIFASKFTLKADDTNFKGLKDCEFYEDGGFNKYTYGASNNYNEIYRLRKEILDKFPECFIIAFKDGKRMNVNQAIEEFKANR</sequence>
<reference evidence="7 8" key="1">
    <citation type="submission" date="2018-05" db="EMBL/GenBank/DDBJ databases">
        <title>Genomic Encyclopedia of Type Strains, Phase IV (KMG-IV): sequencing the most valuable type-strain genomes for metagenomic binning, comparative biology and taxonomic classification.</title>
        <authorList>
            <person name="Goeker M."/>
        </authorList>
    </citation>
    <scope>NUCLEOTIDE SEQUENCE [LARGE SCALE GENOMIC DNA]</scope>
    <source>
        <strain evidence="7 8">DSM 100333</strain>
    </source>
</reference>
<feature type="chain" id="PRO_5015700937" description="N-acetylmuramoyl-L-alanine amidase" evidence="5">
    <location>
        <begin position="22"/>
        <end position="427"/>
    </location>
</feature>
<dbReference type="GO" id="GO:0030288">
    <property type="term" value="C:outer membrane-bounded periplasmic space"/>
    <property type="evidence" value="ECO:0007669"/>
    <property type="project" value="TreeGrafter"/>
</dbReference>
<gene>
    <name evidence="7" type="ORF">C7379_11535</name>
</gene>
<dbReference type="InterPro" id="IPR050695">
    <property type="entry name" value="N-acetylmuramoyl_amidase_3"/>
</dbReference>
<evidence type="ECO:0000256" key="1">
    <source>
        <dbReference type="ARBA" id="ARBA00001561"/>
    </source>
</evidence>
<proteinExistence type="predicted"/>
<evidence type="ECO:0000256" key="2">
    <source>
        <dbReference type="ARBA" id="ARBA00011901"/>
    </source>
</evidence>
<organism evidence="7 8">
    <name type="scientific">Hallella colorans</name>
    <dbReference type="NCBI Taxonomy" id="1703337"/>
    <lineage>
        <taxon>Bacteria</taxon>
        <taxon>Pseudomonadati</taxon>
        <taxon>Bacteroidota</taxon>
        <taxon>Bacteroidia</taxon>
        <taxon>Bacteroidales</taxon>
        <taxon>Prevotellaceae</taxon>
        <taxon>Hallella</taxon>
    </lineage>
</organism>
<dbReference type="GO" id="GO:0008745">
    <property type="term" value="F:N-acetylmuramoyl-L-alanine amidase activity"/>
    <property type="evidence" value="ECO:0007669"/>
    <property type="project" value="UniProtKB-EC"/>
</dbReference>
<dbReference type="AlphaFoldDB" id="A0A2U0U4P6"/>
<keyword evidence="3" id="KW-0378">Hydrolase</keyword>
<comment type="caution">
    <text evidence="7">The sequence shown here is derived from an EMBL/GenBank/DDBJ whole genome shotgun (WGS) entry which is preliminary data.</text>
</comment>
<dbReference type="SUPFAM" id="SSF53187">
    <property type="entry name" value="Zn-dependent exopeptidases"/>
    <property type="match status" value="1"/>
</dbReference>
<dbReference type="SMART" id="SM00646">
    <property type="entry name" value="Ami_3"/>
    <property type="match status" value="1"/>
</dbReference>
<dbReference type="EMBL" id="QENY01000015">
    <property type="protein sequence ID" value="PVX51683.1"/>
    <property type="molecule type" value="Genomic_DNA"/>
</dbReference>
<feature type="signal peptide" evidence="5">
    <location>
        <begin position="1"/>
        <end position="21"/>
    </location>
</feature>
<protein>
    <recommendedName>
        <fullName evidence="2">N-acetylmuramoyl-L-alanine amidase</fullName>
        <ecNumber evidence="2">3.5.1.28</ecNumber>
    </recommendedName>
</protein>
<dbReference type="InterPro" id="IPR002508">
    <property type="entry name" value="MurNAc-LAA_cat"/>
</dbReference>
<dbReference type="GO" id="GO:0009253">
    <property type="term" value="P:peptidoglycan catabolic process"/>
    <property type="evidence" value="ECO:0007669"/>
    <property type="project" value="InterPro"/>
</dbReference>
<dbReference type="Gene3D" id="3.40.630.40">
    <property type="entry name" value="Zn-dependent exopeptidases"/>
    <property type="match status" value="1"/>
</dbReference>
<comment type="catalytic activity">
    <reaction evidence="1">
        <text>Hydrolyzes the link between N-acetylmuramoyl residues and L-amino acid residues in certain cell-wall glycopeptides.</text>
        <dbReference type="EC" id="3.5.1.28"/>
    </reaction>
</comment>
<dbReference type="OrthoDB" id="9806267at2"/>
<dbReference type="Pfam" id="PF01520">
    <property type="entry name" value="Amidase_3"/>
    <property type="match status" value="1"/>
</dbReference>
<name>A0A2U0U4P6_9BACT</name>
<evidence type="ECO:0000259" key="6">
    <source>
        <dbReference type="SMART" id="SM00646"/>
    </source>
</evidence>
<dbReference type="CDD" id="cd02696">
    <property type="entry name" value="MurNAc-LAA"/>
    <property type="match status" value="1"/>
</dbReference>
<dbReference type="EC" id="3.5.1.28" evidence="2"/>
<keyword evidence="5" id="KW-0732">Signal</keyword>